<dbReference type="InterPro" id="IPR036291">
    <property type="entry name" value="NAD(P)-bd_dom_sf"/>
</dbReference>
<organism evidence="2 3">
    <name type="scientific">Rubrobacter tropicus</name>
    <dbReference type="NCBI Taxonomy" id="2653851"/>
    <lineage>
        <taxon>Bacteria</taxon>
        <taxon>Bacillati</taxon>
        <taxon>Actinomycetota</taxon>
        <taxon>Rubrobacteria</taxon>
        <taxon>Rubrobacterales</taxon>
        <taxon>Rubrobacteraceae</taxon>
        <taxon>Rubrobacter</taxon>
    </lineage>
</organism>
<evidence type="ECO:0000259" key="1">
    <source>
        <dbReference type="Pfam" id="PF13460"/>
    </source>
</evidence>
<dbReference type="KEGG" id="rub:GBA63_17220"/>
<dbReference type="PANTHER" id="PTHR12126">
    <property type="entry name" value="NADH-UBIQUINONE OXIDOREDUCTASE 39 KDA SUBUNIT-RELATED"/>
    <property type="match status" value="1"/>
</dbReference>
<dbReference type="AlphaFoldDB" id="A0A6G8QCI5"/>
<keyword evidence="3" id="KW-1185">Reference proteome</keyword>
<proteinExistence type="predicted"/>
<feature type="domain" description="NAD(P)-binding" evidence="1">
    <location>
        <begin position="7"/>
        <end position="138"/>
    </location>
</feature>
<evidence type="ECO:0000313" key="3">
    <source>
        <dbReference type="Proteomes" id="UP000501452"/>
    </source>
</evidence>
<protein>
    <submittedName>
        <fullName evidence="2">NAD(P)H-binding protein</fullName>
    </submittedName>
</protein>
<dbReference type="RefSeq" id="WP_166178137.1">
    <property type="nucleotide sequence ID" value="NZ_CP045119.1"/>
</dbReference>
<dbReference type="SUPFAM" id="SSF51735">
    <property type="entry name" value="NAD(P)-binding Rossmann-fold domains"/>
    <property type="match status" value="1"/>
</dbReference>
<evidence type="ECO:0000313" key="2">
    <source>
        <dbReference type="EMBL" id="QIN84196.1"/>
    </source>
</evidence>
<sequence length="295" mass="32230">MKVLLTGATGLLGGALLDLLISEGHEPRCLVREGSQNAHRLDAHPIEISRGDAGNAGDLGRALAGADALLHVAGIEYAPSVVEAARKAGVSRVVVVGSTSAHSAYEFRSGPKKRMEGVVEASGLDWTIARPAMIYGSERDKNVHRLLRFLDRSPVFPIFGPGTNLWQPVYHEDCARGVYEALVRPTAVGHSYDLPGDEPLAYKDLVKTAAQALGKRTRLVRLPLEPIRRALLLAETLRLPLPIKSEQVLRLREDKAYTYDEAQKDLGYAPRPFREGIELEVARLREVGLIKPKTA</sequence>
<gene>
    <name evidence="2" type="ORF">GBA63_17220</name>
</gene>
<dbReference type="GO" id="GO:0044877">
    <property type="term" value="F:protein-containing complex binding"/>
    <property type="evidence" value="ECO:0007669"/>
    <property type="project" value="TreeGrafter"/>
</dbReference>
<dbReference type="PANTHER" id="PTHR12126:SF11">
    <property type="entry name" value="NADH DEHYDROGENASE [UBIQUINONE] 1 ALPHA SUBCOMPLEX SUBUNIT 9, MITOCHONDRIAL"/>
    <property type="match status" value="1"/>
</dbReference>
<dbReference type="Proteomes" id="UP000501452">
    <property type="component" value="Chromosome"/>
</dbReference>
<reference evidence="2 3" key="1">
    <citation type="submission" date="2019-10" db="EMBL/GenBank/DDBJ databases">
        <title>Rubrobacter sp nov SCSIO 52090 isolated from a deep-sea sediment in the South China Sea.</title>
        <authorList>
            <person name="Chen R.W."/>
        </authorList>
    </citation>
    <scope>NUCLEOTIDE SEQUENCE [LARGE SCALE GENOMIC DNA]</scope>
    <source>
        <strain evidence="2 3">SCSIO 52909</strain>
    </source>
</reference>
<dbReference type="InterPro" id="IPR051207">
    <property type="entry name" value="ComplexI_NDUFA9_subunit"/>
</dbReference>
<dbReference type="EMBL" id="CP045119">
    <property type="protein sequence ID" value="QIN84196.1"/>
    <property type="molecule type" value="Genomic_DNA"/>
</dbReference>
<dbReference type="Pfam" id="PF13460">
    <property type="entry name" value="NAD_binding_10"/>
    <property type="match status" value="1"/>
</dbReference>
<accession>A0A6G8QCI5</accession>
<dbReference type="InterPro" id="IPR016040">
    <property type="entry name" value="NAD(P)-bd_dom"/>
</dbReference>
<dbReference type="Gene3D" id="3.40.50.720">
    <property type="entry name" value="NAD(P)-binding Rossmann-like Domain"/>
    <property type="match status" value="1"/>
</dbReference>
<name>A0A6G8QCI5_9ACTN</name>